<comment type="caution">
    <text evidence="2">The sequence shown here is derived from an EMBL/GenBank/DDBJ whole genome shotgun (WGS) entry which is preliminary data.</text>
</comment>
<evidence type="ECO:0000313" key="3">
    <source>
        <dbReference type="Proteomes" id="UP000235777"/>
    </source>
</evidence>
<gene>
    <name evidence="2" type="ORF">C0Z20_15205</name>
</gene>
<sequence>MTGVAPSVGTARRTSATSQGLPMRAASGDVGARSECGSCAQEYDSVPIGAIARACQCREFAMTACLSSCRRAARAHPARSQTAFTRSASLVNESA</sequence>
<evidence type="ECO:0000256" key="1">
    <source>
        <dbReference type="SAM" id="MobiDB-lite"/>
    </source>
</evidence>
<name>A0A2N7X3J9_9BURK</name>
<accession>A0A2N7X3J9</accession>
<feature type="region of interest" description="Disordered" evidence="1">
    <location>
        <begin position="1"/>
        <end position="26"/>
    </location>
</feature>
<organism evidence="2 3">
    <name type="scientific">Trinickia symbiotica</name>
    <dbReference type="NCBI Taxonomy" id="863227"/>
    <lineage>
        <taxon>Bacteria</taxon>
        <taxon>Pseudomonadati</taxon>
        <taxon>Pseudomonadota</taxon>
        <taxon>Betaproteobacteria</taxon>
        <taxon>Burkholderiales</taxon>
        <taxon>Burkholderiaceae</taxon>
        <taxon>Trinickia</taxon>
    </lineage>
</organism>
<keyword evidence="3" id="KW-1185">Reference proteome</keyword>
<reference evidence="2 3" key="1">
    <citation type="submission" date="2018-01" db="EMBL/GenBank/DDBJ databases">
        <title>Whole genome analyses suggest that Burkholderia sensu lato contains two further novel genera in the rhizoxinica-symbiotica group Mycetohabitans gen. nov., and Trinickia gen. nov.: implications for the evolution of diazotrophy and nodulation in the Burkholderiaceae.</title>
        <authorList>
            <person name="Estrada-de los Santos P."/>
            <person name="Palmer M."/>
            <person name="Chavez-Ramirez B."/>
            <person name="Beukes C."/>
            <person name="Steenkamp E.T."/>
            <person name="Hirsch A.M."/>
            <person name="Manyaka P."/>
            <person name="Maluk M."/>
            <person name="Lafos M."/>
            <person name="Crook M."/>
            <person name="Gross E."/>
            <person name="Simon M.F."/>
            <person name="Bueno dos Reis Junior F."/>
            <person name="Poole P.S."/>
            <person name="Venter S.N."/>
            <person name="James E.K."/>
        </authorList>
    </citation>
    <scope>NUCLEOTIDE SEQUENCE [LARGE SCALE GENOMIC DNA]</scope>
    <source>
        <strain evidence="2 3">JPY 581</strain>
    </source>
</reference>
<dbReference type="EMBL" id="PNYC01000008">
    <property type="protein sequence ID" value="PMS36180.1"/>
    <property type="molecule type" value="Genomic_DNA"/>
</dbReference>
<dbReference type="Proteomes" id="UP000235777">
    <property type="component" value="Unassembled WGS sequence"/>
</dbReference>
<evidence type="ECO:0000313" key="2">
    <source>
        <dbReference type="EMBL" id="PMS36180.1"/>
    </source>
</evidence>
<proteinExistence type="predicted"/>
<dbReference type="AlphaFoldDB" id="A0A2N7X3J9"/>
<protein>
    <submittedName>
        <fullName evidence="2">Uncharacterized protein</fullName>
    </submittedName>
</protein>